<sequence>MMTYFKASSWDPLLQFITVGVTLFAVTFMYFNPQPVTIIAMGALILIPPFFMIKGYSIDDQKLIIHRLGWTKEFDIHNLVDAEFNAQAIRGSWRLMGNGGLFGWIGTFNNKELGTFRAYATNRHKCVVLTLKHKTLLVTPPFPR</sequence>
<dbReference type="Pfam" id="PF10882">
    <property type="entry name" value="bPH_5"/>
    <property type="match status" value="1"/>
</dbReference>
<evidence type="ECO:0000313" key="3">
    <source>
        <dbReference type="EMBL" id="SMO79343.1"/>
    </source>
</evidence>
<keyword evidence="1" id="KW-1133">Transmembrane helix</keyword>
<protein>
    <submittedName>
        <fullName evidence="3">PH domain-containing protein</fullName>
    </submittedName>
</protein>
<evidence type="ECO:0000256" key="1">
    <source>
        <dbReference type="SAM" id="Phobius"/>
    </source>
</evidence>
<dbReference type="AlphaFoldDB" id="A0A521E5X7"/>
<accession>A0A521E5X7</accession>
<keyword evidence="1" id="KW-0472">Membrane</keyword>
<evidence type="ECO:0000313" key="4">
    <source>
        <dbReference type="Proteomes" id="UP000317593"/>
    </source>
</evidence>
<dbReference type="Proteomes" id="UP000317593">
    <property type="component" value="Unassembled WGS sequence"/>
</dbReference>
<gene>
    <name evidence="3" type="ORF">SAMN06265218_113123</name>
</gene>
<reference evidence="3 4" key="1">
    <citation type="submission" date="2017-05" db="EMBL/GenBank/DDBJ databases">
        <authorList>
            <person name="Varghese N."/>
            <person name="Submissions S."/>
        </authorList>
    </citation>
    <scope>NUCLEOTIDE SEQUENCE [LARGE SCALE GENOMIC DNA]</scope>
    <source>
        <strain evidence="3 4">DSM 21194</strain>
    </source>
</reference>
<feature type="domain" description="Bacterial Pleckstrin homology" evidence="2">
    <location>
        <begin position="55"/>
        <end position="140"/>
    </location>
</feature>
<dbReference type="OrthoDB" id="952021at2"/>
<dbReference type="EMBL" id="FXTH01000013">
    <property type="protein sequence ID" value="SMO79343.1"/>
    <property type="molecule type" value="Genomic_DNA"/>
</dbReference>
<organism evidence="3 4">
    <name type="scientific">Fodinibius sediminis</name>
    <dbReference type="NCBI Taxonomy" id="1214077"/>
    <lineage>
        <taxon>Bacteria</taxon>
        <taxon>Pseudomonadati</taxon>
        <taxon>Balneolota</taxon>
        <taxon>Balneolia</taxon>
        <taxon>Balneolales</taxon>
        <taxon>Balneolaceae</taxon>
        <taxon>Fodinibius</taxon>
    </lineage>
</organism>
<keyword evidence="1" id="KW-0812">Transmembrane</keyword>
<name>A0A521E5X7_9BACT</name>
<proteinExistence type="predicted"/>
<feature type="transmembrane region" description="Helical" evidence="1">
    <location>
        <begin position="37"/>
        <end position="57"/>
    </location>
</feature>
<dbReference type="InterPro" id="IPR027783">
    <property type="entry name" value="Bacterial_PH-related"/>
</dbReference>
<feature type="transmembrane region" description="Helical" evidence="1">
    <location>
        <begin position="12"/>
        <end position="31"/>
    </location>
</feature>
<keyword evidence="4" id="KW-1185">Reference proteome</keyword>
<evidence type="ECO:0000259" key="2">
    <source>
        <dbReference type="Pfam" id="PF10882"/>
    </source>
</evidence>
<dbReference type="RefSeq" id="WP_142715310.1">
    <property type="nucleotide sequence ID" value="NZ_FXTH01000013.1"/>
</dbReference>